<keyword evidence="4" id="KW-1185">Reference proteome</keyword>
<dbReference type="EMBL" id="FNRQ01000016">
    <property type="protein sequence ID" value="SEB24959.1"/>
    <property type="molecule type" value="Genomic_DNA"/>
</dbReference>
<feature type="region of interest" description="Disordered" evidence="1">
    <location>
        <begin position="412"/>
        <end position="432"/>
    </location>
</feature>
<dbReference type="AlphaFoldDB" id="A0A1H4HT07"/>
<dbReference type="Proteomes" id="UP000198638">
    <property type="component" value="Unassembled WGS sequence"/>
</dbReference>
<evidence type="ECO:0000256" key="2">
    <source>
        <dbReference type="SAM" id="Phobius"/>
    </source>
</evidence>
<dbReference type="InterPro" id="IPR014550">
    <property type="entry name" value="UCP028704_OpgC"/>
</dbReference>
<keyword evidence="2" id="KW-0812">Transmembrane</keyword>
<keyword evidence="2" id="KW-1133">Transmembrane helix</keyword>
<feature type="transmembrane region" description="Helical" evidence="2">
    <location>
        <begin position="254"/>
        <end position="273"/>
    </location>
</feature>
<feature type="transmembrane region" description="Helical" evidence="2">
    <location>
        <begin position="293"/>
        <end position="311"/>
    </location>
</feature>
<feature type="transmembrane region" description="Helical" evidence="2">
    <location>
        <begin position="332"/>
        <end position="353"/>
    </location>
</feature>
<feature type="compositionally biased region" description="Low complexity" evidence="1">
    <location>
        <begin position="413"/>
        <end position="432"/>
    </location>
</feature>
<proteinExistence type="predicted"/>
<gene>
    <name evidence="3" type="ORF">SAMN05192564_11622</name>
</gene>
<evidence type="ECO:0000256" key="1">
    <source>
        <dbReference type="SAM" id="MobiDB-lite"/>
    </source>
</evidence>
<dbReference type="STRING" id="83784.SAMN05192564_11622"/>
<organism evidence="3 4">
    <name type="scientific">Paraburkholderia sartisoli</name>
    <dbReference type="NCBI Taxonomy" id="83784"/>
    <lineage>
        <taxon>Bacteria</taxon>
        <taxon>Pseudomonadati</taxon>
        <taxon>Pseudomonadota</taxon>
        <taxon>Betaproteobacteria</taxon>
        <taxon>Burkholderiales</taxon>
        <taxon>Burkholderiaceae</taxon>
        <taxon>Paraburkholderia</taxon>
    </lineage>
</organism>
<feature type="transmembrane region" description="Helical" evidence="2">
    <location>
        <begin position="197"/>
        <end position="217"/>
    </location>
</feature>
<dbReference type="Pfam" id="PF10129">
    <property type="entry name" value="OpgC_C"/>
    <property type="match status" value="1"/>
</dbReference>
<accession>A0A1H4HT07</accession>
<reference evidence="4" key="1">
    <citation type="submission" date="2016-10" db="EMBL/GenBank/DDBJ databases">
        <authorList>
            <person name="Varghese N."/>
            <person name="Submissions S."/>
        </authorList>
    </citation>
    <scope>NUCLEOTIDE SEQUENCE [LARGE SCALE GENOMIC DNA]</scope>
    <source>
        <strain evidence="4">LMG 24000</strain>
    </source>
</reference>
<sequence length="432" mass="46427">MRYHSPFSANLTLTVTHLACVARETVLATPMQKSQHRFVELDFFRGLVLLIIVVDHIGGSILSRFTLHAYALCDAAEVFVFLGGFATATAYAALAQRRTDAVARNRFLKRSLEIYRAFLVTAGLMLLVSAVMVAFSVDAPNLATNDLDDLIDAPLASLGEILLFRRQPYLASVLPMYAFFALMVPVVLPLARSKPWLLLAGSVALWAGAPHLAGWLPGVGDTPWDFNPLAWQLMFVLGVIARCQPVYQRVAARRWGWVVTLLAAGGVGAAAYYKLAIETAPLDAGFKQNLMGLRALNFLAIAWLVADLVRFGWASKIAQRLPWISLIGRKGLVCFVAGTVISLVVDSLLYQATDGLLDVPLGLAADAIAVGSLLFVAWATEPVSRFVASCVSRQPDRAAGIAGLAHIARPIDTASASSRSTAPSAPSSTPGR</sequence>
<feature type="transmembrane region" description="Helical" evidence="2">
    <location>
        <begin position="43"/>
        <end position="63"/>
    </location>
</feature>
<feature type="transmembrane region" description="Helical" evidence="2">
    <location>
        <begin position="229"/>
        <end position="247"/>
    </location>
</feature>
<feature type="transmembrane region" description="Helical" evidence="2">
    <location>
        <begin position="169"/>
        <end position="190"/>
    </location>
</feature>
<protein>
    <recommendedName>
        <fullName evidence="5">OpgC protein</fullName>
    </recommendedName>
</protein>
<evidence type="ECO:0000313" key="3">
    <source>
        <dbReference type="EMBL" id="SEB24959.1"/>
    </source>
</evidence>
<dbReference type="PIRSF" id="PIRSF028704">
    <property type="entry name" value="UPC028704"/>
    <property type="match status" value="1"/>
</dbReference>
<keyword evidence="2" id="KW-0472">Membrane</keyword>
<feature type="transmembrane region" description="Helical" evidence="2">
    <location>
        <begin position="114"/>
        <end position="137"/>
    </location>
</feature>
<feature type="transmembrane region" description="Helical" evidence="2">
    <location>
        <begin position="359"/>
        <end position="379"/>
    </location>
</feature>
<name>A0A1H4HT07_9BURK</name>
<evidence type="ECO:0008006" key="5">
    <source>
        <dbReference type="Google" id="ProtNLM"/>
    </source>
</evidence>
<evidence type="ECO:0000313" key="4">
    <source>
        <dbReference type="Proteomes" id="UP000198638"/>
    </source>
</evidence>
<feature type="transmembrane region" description="Helical" evidence="2">
    <location>
        <begin position="69"/>
        <end position="94"/>
    </location>
</feature>
<dbReference type="PANTHER" id="PTHR38592:SF3">
    <property type="entry name" value="BLL4819 PROTEIN"/>
    <property type="match status" value="1"/>
</dbReference>
<dbReference type="PANTHER" id="PTHR38592">
    <property type="entry name" value="BLL4819 PROTEIN"/>
    <property type="match status" value="1"/>
</dbReference>